<accession>A0A7X3MMB0</accession>
<dbReference type="GO" id="GO:0003677">
    <property type="term" value="F:DNA binding"/>
    <property type="evidence" value="ECO:0007669"/>
    <property type="project" value="InterPro"/>
</dbReference>
<dbReference type="PANTHER" id="PTHR33055">
    <property type="entry name" value="TRANSPOSASE FOR INSERTION SEQUENCE ELEMENT IS1111A"/>
    <property type="match status" value="1"/>
</dbReference>
<gene>
    <name evidence="4" type="ORF">GN277_28340</name>
</gene>
<dbReference type="Proteomes" id="UP000460412">
    <property type="component" value="Unassembled WGS sequence"/>
</dbReference>
<geneLocation type="plasmid" evidence="4">
    <name>unnamed</name>
</geneLocation>
<dbReference type="Pfam" id="PF01548">
    <property type="entry name" value="DEDD_Tnp_IS110"/>
    <property type="match status" value="1"/>
</dbReference>
<keyword evidence="1" id="KW-0175">Coiled coil</keyword>
<dbReference type="AlphaFoldDB" id="A0A7X3MMB0"/>
<feature type="domain" description="Transposase IS116/IS110/IS902 C-terminal" evidence="3">
    <location>
        <begin position="280"/>
        <end position="360"/>
    </location>
</feature>
<dbReference type="PANTHER" id="PTHR33055:SF3">
    <property type="entry name" value="PUTATIVE TRANSPOSASE FOR IS117-RELATED"/>
    <property type="match status" value="1"/>
</dbReference>
<dbReference type="InterPro" id="IPR002525">
    <property type="entry name" value="Transp_IS110-like_N"/>
</dbReference>
<proteinExistence type="predicted"/>
<evidence type="ECO:0000313" key="5">
    <source>
        <dbReference type="Proteomes" id="UP000460412"/>
    </source>
</evidence>
<dbReference type="GO" id="GO:0006313">
    <property type="term" value="P:DNA transposition"/>
    <property type="evidence" value="ECO:0007669"/>
    <property type="project" value="InterPro"/>
</dbReference>
<evidence type="ECO:0000259" key="3">
    <source>
        <dbReference type="Pfam" id="PF02371"/>
    </source>
</evidence>
<protein>
    <submittedName>
        <fullName evidence="4">IS110 family transposase</fullName>
    </submittedName>
</protein>
<dbReference type="GO" id="GO:0004803">
    <property type="term" value="F:transposase activity"/>
    <property type="evidence" value="ECO:0007669"/>
    <property type="project" value="InterPro"/>
</dbReference>
<evidence type="ECO:0000256" key="1">
    <source>
        <dbReference type="SAM" id="Coils"/>
    </source>
</evidence>
<keyword evidence="5" id="KW-1185">Reference proteome</keyword>
<evidence type="ECO:0000259" key="2">
    <source>
        <dbReference type="Pfam" id="PF01548"/>
    </source>
</evidence>
<evidence type="ECO:0000313" key="4">
    <source>
        <dbReference type="EMBL" id="MXP79073.1"/>
    </source>
</evidence>
<feature type="domain" description="Transposase IS110-like N-terminal" evidence="2">
    <location>
        <begin position="6"/>
        <end position="164"/>
    </location>
</feature>
<dbReference type="NCBIfam" id="NF033542">
    <property type="entry name" value="transpos_IS110"/>
    <property type="match status" value="1"/>
</dbReference>
<dbReference type="InterPro" id="IPR047650">
    <property type="entry name" value="Transpos_IS110"/>
</dbReference>
<reference evidence="4 5" key="1">
    <citation type="submission" date="2019-12" db="EMBL/GenBank/DDBJ databases">
        <title>Sporaefaciens musculi gen. nov., sp. nov., a novel bacterium isolated from the caecum of an obese mouse.</title>
        <authorList>
            <person name="Rasmussen T.S."/>
            <person name="Streidl T."/>
            <person name="Hitch T.C.A."/>
            <person name="Wortmann E."/>
            <person name="Deptula P."/>
            <person name="Hansen M."/>
            <person name="Nielsen D.S."/>
            <person name="Clavel T."/>
            <person name="Vogensen F.K."/>
        </authorList>
    </citation>
    <scope>NUCLEOTIDE SEQUENCE [LARGE SCALE GENOMIC DNA]</scope>
    <source>
        <strain evidence="4 5">WCA-9-b2</strain>
        <plasmid evidence="4">unnamed</plasmid>
    </source>
</reference>
<dbReference type="InterPro" id="IPR003346">
    <property type="entry name" value="Transposase_20"/>
</dbReference>
<name>A0A7X3MMB0_9FIRM</name>
<organism evidence="4 5">
    <name type="scientific">Sporofaciens musculi</name>
    <dbReference type="NCBI Taxonomy" id="2681861"/>
    <lineage>
        <taxon>Bacteria</taxon>
        <taxon>Bacillati</taxon>
        <taxon>Bacillota</taxon>
        <taxon>Clostridia</taxon>
        <taxon>Lachnospirales</taxon>
        <taxon>Lachnospiraceae</taxon>
        <taxon>Sporofaciens</taxon>
    </lineage>
</organism>
<dbReference type="EMBL" id="WUQX01000003">
    <property type="protein sequence ID" value="MXP79073.1"/>
    <property type="molecule type" value="Genomic_DNA"/>
</dbReference>
<dbReference type="Pfam" id="PF02371">
    <property type="entry name" value="Transposase_20"/>
    <property type="match status" value="1"/>
</dbReference>
<feature type="coiled-coil region" evidence="1">
    <location>
        <begin position="247"/>
        <end position="274"/>
    </location>
</feature>
<comment type="caution">
    <text evidence="4">The sequence shown here is derived from an EMBL/GenBank/DDBJ whole genome shotgun (WGS) entry which is preliminary data.</text>
</comment>
<keyword evidence="4" id="KW-0614">Plasmid</keyword>
<sequence>MNMNAIGIDVSKRKSMVAILRPGGEVVAKPFEVSHLSKDLRSLIHRIRSLDGESRIVMECTGHYYETIAHELVSAGLFVSAVNPQLIRHYQDEDNSLRKVESDKADSLKIARYTLDRWSKLKQYGLMDELRNQLKTMNRQFGFYMKHKTAMKNNLIGLLDQTYPGVNTYFDSPAREDGSQKWVDFADCYWHADCVRKISVDAFVDHYQKWCHRKKYNFSKTKAEEIYETAKEPVSVLPKDVFTKRIIKQAVEQLNTASRTVEQLRSLMNETAAQLPEYSVVMAMKGVGPSLGPQLIAEIGDVSRFTHRNAITAFAGVDPGVNESGDYSQKSIHASKHGSPALRKTLFQVMDVLIKTKPQDDPVYLFMDKKRAQGKAYYVYMTAGANKFLRIYYGRVKEYLASLPQ</sequence>